<comment type="caution">
    <text evidence="3">The sequence shown here is derived from an EMBL/GenBank/DDBJ whole genome shotgun (WGS) entry which is preliminary data.</text>
</comment>
<reference evidence="3 4" key="1">
    <citation type="submission" date="2024-02" db="EMBL/GenBank/DDBJ databases">
        <authorList>
            <person name="Vignale AGUSTIN F."/>
            <person name="Sosa J E."/>
            <person name="Modenutti C."/>
        </authorList>
    </citation>
    <scope>NUCLEOTIDE SEQUENCE [LARGE SCALE GENOMIC DNA]</scope>
</reference>
<accession>A0ABC8U2P7</accession>
<evidence type="ECO:0000259" key="2">
    <source>
        <dbReference type="Pfam" id="PF07741"/>
    </source>
</evidence>
<gene>
    <name evidence="3" type="ORF">ILEXP_LOCUS45874</name>
</gene>
<dbReference type="FunFam" id="1.20.5.650:FF:000002">
    <property type="entry name" value="Cyclin/Brf1-like TBP-binding protein"/>
    <property type="match status" value="1"/>
</dbReference>
<feature type="domain" description="Brf1 TBP-binding" evidence="2">
    <location>
        <begin position="61"/>
        <end position="170"/>
    </location>
</feature>
<evidence type="ECO:0000313" key="3">
    <source>
        <dbReference type="EMBL" id="CAK9176035.1"/>
    </source>
</evidence>
<sequence length="170" mass="18668">MDIKFEKEANIPNVSRNENLQQTEPGLIGASTIHVGIHDNAKLHGVDDASPKVCDESESFSDIDDVEVDGYLHNEEEKQYKKIIWEEMNREYLEEQAAKEAAAAAAKEACEANFHNCPEGMQAAQELAAAAAAAVAKSRKERQQRRAAEASNSSPPQTAAEATRQMLTKK</sequence>
<feature type="region of interest" description="Disordered" evidence="1">
    <location>
        <begin position="135"/>
        <end position="170"/>
    </location>
</feature>
<dbReference type="InterPro" id="IPR011665">
    <property type="entry name" value="BRF1_TBP-bd_dom"/>
</dbReference>
<dbReference type="Pfam" id="PF07741">
    <property type="entry name" value="BRF1"/>
    <property type="match status" value="1"/>
</dbReference>
<feature type="non-terminal residue" evidence="3">
    <location>
        <position position="170"/>
    </location>
</feature>
<keyword evidence="4" id="KW-1185">Reference proteome</keyword>
<dbReference type="Proteomes" id="UP001642360">
    <property type="component" value="Unassembled WGS sequence"/>
</dbReference>
<dbReference type="EMBL" id="CAUOFW020006733">
    <property type="protein sequence ID" value="CAK9176035.1"/>
    <property type="molecule type" value="Genomic_DNA"/>
</dbReference>
<evidence type="ECO:0000313" key="4">
    <source>
        <dbReference type="Proteomes" id="UP001642360"/>
    </source>
</evidence>
<dbReference type="AlphaFoldDB" id="A0ABC8U2P7"/>
<proteinExistence type="predicted"/>
<evidence type="ECO:0000256" key="1">
    <source>
        <dbReference type="SAM" id="MobiDB-lite"/>
    </source>
</evidence>
<dbReference type="Gene3D" id="1.20.5.650">
    <property type="entry name" value="Single helix bin"/>
    <property type="match status" value="1"/>
</dbReference>
<organism evidence="3 4">
    <name type="scientific">Ilex paraguariensis</name>
    <name type="common">yerba mate</name>
    <dbReference type="NCBI Taxonomy" id="185542"/>
    <lineage>
        <taxon>Eukaryota</taxon>
        <taxon>Viridiplantae</taxon>
        <taxon>Streptophyta</taxon>
        <taxon>Embryophyta</taxon>
        <taxon>Tracheophyta</taxon>
        <taxon>Spermatophyta</taxon>
        <taxon>Magnoliopsida</taxon>
        <taxon>eudicotyledons</taxon>
        <taxon>Gunneridae</taxon>
        <taxon>Pentapetalae</taxon>
        <taxon>asterids</taxon>
        <taxon>campanulids</taxon>
        <taxon>Aquifoliales</taxon>
        <taxon>Aquifoliaceae</taxon>
        <taxon>Ilex</taxon>
    </lineage>
</organism>
<name>A0ABC8U2P7_9AQUA</name>
<protein>
    <recommendedName>
        <fullName evidence="2">Brf1 TBP-binding domain-containing protein</fullName>
    </recommendedName>
</protein>